<dbReference type="GO" id="GO:0051046">
    <property type="term" value="P:regulation of secretion"/>
    <property type="evidence" value="ECO:0007669"/>
    <property type="project" value="TreeGrafter"/>
</dbReference>
<keyword evidence="2" id="KW-0472">Membrane</keyword>
<feature type="transmembrane region" description="Helical" evidence="2">
    <location>
        <begin position="31"/>
        <end position="54"/>
    </location>
</feature>
<feature type="compositionally biased region" description="Basic and acidic residues" evidence="1">
    <location>
        <begin position="164"/>
        <end position="189"/>
    </location>
</feature>
<dbReference type="GO" id="GO:0045202">
    <property type="term" value="C:synapse"/>
    <property type="evidence" value="ECO:0007669"/>
    <property type="project" value="TreeGrafter"/>
</dbReference>
<feature type="region of interest" description="Disordered" evidence="1">
    <location>
        <begin position="89"/>
        <end position="195"/>
    </location>
</feature>
<dbReference type="PANTHER" id="PTHR46106">
    <property type="entry name" value="IA-2 PROTEIN TYROSINE PHOSPHATASE, ISOFORM C"/>
    <property type="match status" value="1"/>
</dbReference>
<organism evidence="3 4">
    <name type="scientific">Branchiostoma lanceolatum</name>
    <name type="common">Common lancelet</name>
    <name type="synonym">Amphioxus lanceolatum</name>
    <dbReference type="NCBI Taxonomy" id="7740"/>
    <lineage>
        <taxon>Eukaryota</taxon>
        <taxon>Metazoa</taxon>
        <taxon>Chordata</taxon>
        <taxon>Cephalochordata</taxon>
        <taxon>Leptocardii</taxon>
        <taxon>Amphioxiformes</taxon>
        <taxon>Branchiostomatidae</taxon>
        <taxon>Branchiostoma</taxon>
    </lineage>
</organism>
<keyword evidence="4" id="KW-1185">Reference proteome</keyword>
<dbReference type="InterPro" id="IPR033522">
    <property type="entry name" value="IA-2/IA-2_beta"/>
</dbReference>
<feature type="compositionally biased region" description="Low complexity" evidence="1">
    <location>
        <begin position="116"/>
        <end position="127"/>
    </location>
</feature>
<reference evidence="3" key="1">
    <citation type="submission" date="2022-01" db="EMBL/GenBank/DDBJ databases">
        <authorList>
            <person name="Braso-Vives M."/>
        </authorList>
    </citation>
    <scope>NUCLEOTIDE SEQUENCE</scope>
</reference>
<dbReference type="EMBL" id="OV696695">
    <property type="protein sequence ID" value="CAH1239099.1"/>
    <property type="molecule type" value="Genomic_DNA"/>
</dbReference>
<accession>A0A8J9YM42</accession>
<evidence type="ECO:0000256" key="2">
    <source>
        <dbReference type="SAM" id="Phobius"/>
    </source>
</evidence>
<dbReference type="OrthoDB" id="6109952at2759"/>
<dbReference type="PANTHER" id="PTHR46106:SF4">
    <property type="entry name" value="IA-2 PROTEIN TYROSINE PHOSPHATASE, ISOFORM C"/>
    <property type="match status" value="1"/>
</dbReference>
<name>A0A8J9YM42_BRALA</name>
<sequence length="195" mass="21186">MSHHVEYLLKTRQLTPTRIEIVENAEEGPHYLVLTVIVVGCLAGVLVAVIAIYFMKRSAHRDAKLQGLTGGHPDMDATADYQELCRQRMASKATEKPEPMTSQSRFSSLSEERVRSPSSRSSTSSCEHAISSEPKQSGHGRDDSSKEIVATTLAGGPSNPDGSDEVKNHSDRSVSKEKAEHFLLRRDGGEGGAPT</sequence>
<gene>
    <name evidence="3" type="primary">Hypp5709</name>
    <name evidence="3" type="ORF">BLAG_LOCUS3477</name>
</gene>
<evidence type="ECO:0000256" key="1">
    <source>
        <dbReference type="SAM" id="MobiDB-lite"/>
    </source>
</evidence>
<keyword evidence="2" id="KW-0812">Transmembrane</keyword>
<proteinExistence type="predicted"/>
<evidence type="ECO:0000313" key="3">
    <source>
        <dbReference type="EMBL" id="CAH1239099.1"/>
    </source>
</evidence>
<dbReference type="GO" id="GO:0030141">
    <property type="term" value="C:secretory granule"/>
    <property type="evidence" value="ECO:0007669"/>
    <property type="project" value="InterPro"/>
</dbReference>
<evidence type="ECO:0000313" key="4">
    <source>
        <dbReference type="Proteomes" id="UP000838412"/>
    </source>
</evidence>
<dbReference type="Proteomes" id="UP000838412">
    <property type="component" value="Chromosome 10"/>
</dbReference>
<keyword evidence="2" id="KW-1133">Transmembrane helix</keyword>
<dbReference type="AlphaFoldDB" id="A0A8J9YM42"/>
<protein>
    <submittedName>
        <fullName evidence="3">Hypp5709 protein</fullName>
    </submittedName>
</protein>